<gene>
    <name evidence="2" type="ORF">GCM10023313_25060</name>
</gene>
<feature type="domain" description="IrrE N-terminal-like" evidence="1">
    <location>
        <begin position="54"/>
        <end position="151"/>
    </location>
</feature>
<dbReference type="Gene3D" id="1.10.10.2910">
    <property type="match status" value="1"/>
</dbReference>
<accession>A0ABP9FXW7</accession>
<dbReference type="InterPro" id="IPR052345">
    <property type="entry name" value="Rad_response_metalloprotease"/>
</dbReference>
<dbReference type="Proteomes" id="UP001501436">
    <property type="component" value="Unassembled WGS sequence"/>
</dbReference>
<sequence length="255" mass="29533">MVNPSTKALQLLHEIGWSKPGDLSMEDIVFSLNGVLKYQPLSGSEGRILIKGDNAIITINSEINYEPRKIWVIAHEIGHFCLHKNVVPLFSDTDKTLSDWFQKGPQEQQANDFASELLMPSPLFKQKVAGKKLDISLIQDTAHYFNVSLIATFLKYRFLGDFPVMIIFIENGIIKWKQYTQGFPFEFIEYESKVPVYTVAGDLFYNKTKEDRPEKVDAIEWFPDDFNIKTKRTWQLWEQCYRVSDTGIVSCLWTF</sequence>
<proteinExistence type="predicted"/>
<dbReference type="RefSeq" id="WP_345331554.1">
    <property type="nucleotide sequence ID" value="NZ_BAABJI010000002.1"/>
</dbReference>
<keyword evidence="3" id="KW-1185">Reference proteome</keyword>
<dbReference type="EMBL" id="BAABJI010000002">
    <property type="protein sequence ID" value="GAA4920259.1"/>
    <property type="molecule type" value="Genomic_DNA"/>
</dbReference>
<name>A0ABP9FXW7_9SPHI</name>
<organism evidence="2 3">
    <name type="scientific">Mucilaginibacter defluvii</name>
    <dbReference type="NCBI Taxonomy" id="1196019"/>
    <lineage>
        <taxon>Bacteria</taxon>
        <taxon>Pseudomonadati</taxon>
        <taxon>Bacteroidota</taxon>
        <taxon>Sphingobacteriia</taxon>
        <taxon>Sphingobacteriales</taxon>
        <taxon>Sphingobacteriaceae</taxon>
        <taxon>Mucilaginibacter</taxon>
    </lineage>
</organism>
<evidence type="ECO:0000259" key="1">
    <source>
        <dbReference type="Pfam" id="PF06114"/>
    </source>
</evidence>
<reference evidence="3" key="1">
    <citation type="journal article" date="2019" name="Int. J. Syst. Evol. Microbiol.">
        <title>The Global Catalogue of Microorganisms (GCM) 10K type strain sequencing project: providing services to taxonomists for standard genome sequencing and annotation.</title>
        <authorList>
            <consortium name="The Broad Institute Genomics Platform"/>
            <consortium name="The Broad Institute Genome Sequencing Center for Infectious Disease"/>
            <person name="Wu L."/>
            <person name="Ma J."/>
        </authorList>
    </citation>
    <scope>NUCLEOTIDE SEQUENCE [LARGE SCALE GENOMIC DNA]</scope>
    <source>
        <strain evidence="3">JCM 18283</strain>
    </source>
</reference>
<protein>
    <submittedName>
        <fullName evidence="2">ImmA/IrrE family metallo-endopeptidase</fullName>
    </submittedName>
</protein>
<dbReference type="PANTHER" id="PTHR43236:SF2">
    <property type="entry name" value="BLL0069 PROTEIN"/>
    <property type="match status" value="1"/>
</dbReference>
<evidence type="ECO:0000313" key="3">
    <source>
        <dbReference type="Proteomes" id="UP001501436"/>
    </source>
</evidence>
<comment type="caution">
    <text evidence="2">The sequence shown here is derived from an EMBL/GenBank/DDBJ whole genome shotgun (WGS) entry which is preliminary data.</text>
</comment>
<dbReference type="InterPro" id="IPR010359">
    <property type="entry name" value="IrrE_HExxH"/>
</dbReference>
<dbReference type="PANTHER" id="PTHR43236">
    <property type="entry name" value="ANTITOXIN HIGA1"/>
    <property type="match status" value="1"/>
</dbReference>
<dbReference type="Pfam" id="PF06114">
    <property type="entry name" value="Peptidase_M78"/>
    <property type="match status" value="1"/>
</dbReference>
<evidence type="ECO:0000313" key="2">
    <source>
        <dbReference type="EMBL" id="GAA4920259.1"/>
    </source>
</evidence>